<dbReference type="PANTHER" id="PTHR43776:SF7">
    <property type="entry name" value="D,D-DIPEPTIDE TRANSPORT ATP-BINDING PROTEIN DDPF-RELATED"/>
    <property type="match status" value="1"/>
</dbReference>
<dbReference type="InterPro" id="IPR050319">
    <property type="entry name" value="ABC_transp_ATP-bind"/>
</dbReference>
<gene>
    <name evidence="6" type="ordered locus">Jden_1929</name>
</gene>
<dbReference type="GO" id="GO:0055085">
    <property type="term" value="P:transmembrane transport"/>
    <property type="evidence" value="ECO:0007669"/>
    <property type="project" value="UniProtKB-ARBA"/>
</dbReference>
<dbReference type="GO" id="GO:0005524">
    <property type="term" value="F:ATP binding"/>
    <property type="evidence" value="ECO:0007669"/>
    <property type="project" value="UniProtKB-KW"/>
</dbReference>
<keyword evidence="2" id="KW-0813">Transport</keyword>
<evidence type="ECO:0000256" key="3">
    <source>
        <dbReference type="ARBA" id="ARBA00022741"/>
    </source>
</evidence>
<accession>C7R013</accession>
<feature type="domain" description="ABC transporter" evidence="5">
    <location>
        <begin position="19"/>
        <end position="260"/>
    </location>
</feature>
<proteinExistence type="inferred from homology"/>
<protein>
    <submittedName>
        <fullName evidence="6">ABC transporter related</fullName>
    </submittedName>
</protein>
<name>C7R013_JONDD</name>
<dbReference type="PROSITE" id="PS00211">
    <property type="entry name" value="ABC_TRANSPORTER_1"/>
    <property type="match status" value="1"/>
</dbReference>
<evidence type="ECO:0000256" key="4">
    <source>
        <dbReference type="ARBA" id="ARBA00022840"/>
    </source>
</evidence>
<dbReference type="GO" id="GO:0016887">
    <property type="term" value="F:ATP hydrolysis activity"/>
    <property type="evidence" value="ECO:0007669"/>
    <property type="project" value="InterPro"/>
</dbReference>
<evidence type="ECO:0000256" key="2">
    <source>
        <dbReference type="ARBA" id="ARBA00022448"/>
    </source>
</evidence>
<dbReference type="Gene3D" id="3.40.50.300">
    <property type="entry name" value="P-loop containing nucleotide triphosphate hydrolases"/>
    <property type="match status" value="1"/>
</dbReference>
<sequence length="271" mass="29315">MTSDSVPIVAGLGHDVPVLELRGVTRSFSSRTRTTVALDQVNLAVYSGSSVGIVGESGAGKSTILKLLMGLDTPTSGEVRFRGQVVNRRDRAQMTEFRRAVQIVFQDPRSSLDPRMTVARIIAEPLRSLGIPGNHRDRVREVLALVGLDESVENKYPAQFSGGQRQRIAIARALAPSPSVLVADEPVSALDVSVRSHIVDVLADLTDRLGVTLVMVSHDIAIVGQLCDRTVVLRHGRIEEEGETARVLTKPQAQYTRTLLDAVPQMPGALD</sequence>
<dbReference type="SMART" id="SM00382">
    <property type="entry name" value="AAA"/>
    <property type="match status" value="1"/>
</dbReference>
<dbReference type="RefSeq" id="WP_015772199.1">
    <property type="nucleotide sequence ID" value="NC_013174.1"/>
</dbReference>
<comment type="similarity">
    <text evidence="1">Belongs to the ABC transporter superfamily.</text>
</comment>
<dbReference type="InterPro" id="IPR017871">
    <property type="entry name" value="ABC_transporter-like_CS"/>
</dbReference>
<keyword evidence="3" id="KW-0547">Nucleotide-binding</keyword>
<organism evidence="6 7">
    <name type="scientific">Jonesia denitrificans (strain ATCC 14870 / DSM 20603 / BCRC 15368 / CIP 55.134 / JCM 11481 / NBRC 15587 / NCTC 10816 / Prevot 55134)</name>
    <name type="common">Listeria denitrificans</name>
    <dbReference type="NCBI Taxonomy" id="471856"/>
    <lineage>
        <taxon>Bacteria</taxon>
        <taxon>Bacillati</taxon>
        <taxon>Actinomycetota</taxon>
        <taxon>Actinomycetes</taxon>
        <taxon>Micrococcales</taxon>
        <taxon>Jonesiaceae</taxon>
        <taxon>Jonesia</taxon>
    </lineage>
</organism>
<evidence type="ECO:0000259" key="5">
    <source>
        <dbReference type="PROSITE" id="PS50893"/>
    </source>
</evidence>
<dbReference type="CDD" id="cd03257">
    <property type="entry name" value="ABC_NikE_OppD_transporters"/>
    <property type="match status" value="1"/>
</dbReference>
<dbReference type="Pfam" id="PF00005">
    <property type="entry name" value="ABC_tran"/>
    <property type="match status" value="1"/>
</dbReference>
<dbReference type="InterPro" id="IPR003593">
    <property type="entry name" value="AAA+_ATPase"/>
</dbReference>
<dbReference type="AlphaFoldDB" id="C7R013"/>
<dbReference type="eggNOG" id="COG4608">
    <property type="taxonomic scope" value="Bacteria"/>
</dbReference>
<keyword evidence="4" id="KW-0067">ATP-binding</keyword>
<evidence type="ECO:0000256" key="1">
    <source>
        <dbReference type="ARBA" id="ARBA00005417"/>
    </source>
</evidence>
<dbReference type="SUPFAM" id="SSF52540">
    <property type="entry name" value="P-loop containing nucleoside triphosphate hydrolases"/>
    <property type="match status" value="1"/>
</dbReference>
<evidence type="ECO:0000313" key="7">
    <source>
        <dbReference type="Proteomes" id="UP000000628"/>
    </source>
</evidence>
<dbReference type="STRING" id="471856.Jden_1929"/>
<dbReference type="InterPro" id="IPR027417">
    <property type="entry name" value="P-loop_NTPase"/>
</dbReference>
<dbReference type="Proteomes" id="UP000000628">
    <property type="component" value="Chromosome"/>
</dbReference>
<dbReference type="PROSITE" id="PS50893">
    <property type="entry name" value="ABC_TRANSPORTER_2"/>
    <property type="match status" value="1"/>
</dbReference>
<dbReference type="HOGENOM" id="CLU_000604_1_23_11"/>
<dbReference type="KEGG" id="jde:Jden_1929"/>
<keyword evidence="7" id="KW-1185">Reference proteome</keyword>
<evidence type="ECO:0000313" key="6">
    <source>
        <dbReference type="EMBL" id="ACV09571.1"/>
    </source>
</evidence>
<dbReference type="InterPro" id="IPR003439">
    <property type="entry name" value="ABC_transporter-like_ATP-bd"/>
</dbReference>
<dbReference type="OrthoDB" id="8481147at2"/>
<reference evidence="6 7" key="1">
    <citation type="journal article" date="2009" name="Stand. Genomic Sci.">
        <title>Complete genome sequence of Jonesia denitrificans type strain (Prevot 55134).</title>
        <authorList>
            <person name="Pukall R."/>
            <person name="Gehrich-Schroter G."/>
            <person name="Lapidus A."/>
            <person name="Nolan M."/>
            <person name="Glavina Del Rio T."/>
            <person name="Lucas S."/>
            <person name="Chen F."/>
            <person name="Tice H."/>
            <person name="Pitluck S."/>
            <person name="Cheng J.F."/>
            <person name="Copeland A."/>
            <person name="Saunders E."/>
            <person name="Brettin T."/>
            <person name="Detter J.C."/>
            <person name="Bruce D."/>
            <person name="Goodwin L."/>
            <person name="Pati A."/>
            <person name="Ivanova N."/>
            <person name="Mavromatis K."/>
            <person name="Ovchinnikova G."/>
            <person name="Chen A."/>
            <person name="Palaniappan K."/>
            <person name="Land M."/>
            <person name="Hauser L."/>
            <person name="Chang Y.J."/>
            <person name="Jeffries C.D."/>
            <person name="Chain P."/>
            <person name="Goker M."/>
            <person name="Bristow J."/>
            <person name="Eisen J.A."/>
            <person name="Markowitz V."/>
            <person name="Hugenholtz P."/>
            <person name="Kyrpides N.C."/>
            <person name="Klenk H.P."/>
            <person name="Han C."/>
        </authorList>
    </citation>
    <scope>NUCLEOTIDE SEQUENCE [LARGE SCALE GENOMIC DNA]</scope>
    <source>
        <strain evidence="7">ATCC 14870 / DSM 20603 / BCRC 15368 / CIP 55.134 / JCM 11481 / NBRC 15587 / NCTC 10816 / Prevot 55134</strain>
    </source>
</reference>
<dbReference type="EMBL" id="CP001706">
    <property type="protein sequence ID" value="ACV09571.1"/>
    <property type="molecule type" value="Genomic_DNA"/>
</dbReference>
<dbReference type="PANTHER" id="PTHR43776">
    <property type="entry name" value="TRANSPORT ATP-BINDING PROTEIN"/>
    <property type="match status" value="1"/>
</dbReference>